<reference evidence="1 2" key="1">
    <citation type="submission" date="2016-07" db="EMBL/GenBank/DDBJ databases">
        <title>Pervasive Adenine N6-methylation of Active Genes in Fungi.</title>
        <authorList>
            <consortium name="DOE Joint Genome Institute"/>
            <person name="Mondo S.J."/>
            <person name="Dannebaum R.O."/>
            <person name="Kuo R.C."/>
            <person name="Labutti K."/>
            <person name="Haridas S."/>
            <person name="Kuo A."/>
            <person name="Salamov A."/>
            <person name="Ahrendt S.R."/>
            <person name="Lipzen A."/>
            <person name="Sullivan W."/>
            <person name="Andreopoulos W.B."/>
            <person name="Clum A."/>
            <person name="Lindquist E."/>
            <person name="Daum C."/>
            <person name="Ramamoorthy G.K."/>
            <person name="Gryganskyi A."/>
            <person name="Culley D."/>
            <person name="Magnuson J.K."/>
            <person name="James T.Y."/>
            <person name="O'Malley M.A."/>
            <person name="Stajich J.E."/>
            <person name="Spatafora J.W."/>
            <person name="Visel A."/>
            <person name="Grigoriev I.V."/>
        </authorList>
    </citation>
    <scope>NUCLEOTIDE SEQUENCE [LARGE SCALE GENOMIC DNA]</scope>
    <source>
        <strain evidence="1 2">CBS 931.73</strain>
    </source>
</reference>
<dbReference type="Gene3D" id="1.10.10.60">
    <property type="entry name" value="Homeodomain-like"/>
    <property type="match status" value="1"/>
</dbReference>
<dbReference type="AlphaFoldDB" id="A0A1Y1XVE4"/>
<gene>
    <name evidence="1" type="ORF">K493DRAFT_170188</name>
</gene>
<dbReference type="EMBL" id="MCFE01000462">
    <property type="protein sequence ID" value="ORX89254.1"/>
    <property type="molecule type" value="Genomic_DNA"/>
</dbReference>
<organism evidence="1 2">
    <name type="scientific">Basidiobolus meristosporus CBS 931.73</name>
    <dbReference type="NCBI Taxonomy" id="1314790"/>
    <lineage>
        <taxon>Eukaryota</taxon>
        <taxon>Fungi</taxon>
        <taxon>Fungi incertae sedis</taxon>
        <taxon>Zoopagomycota</taxon>
        <taxon>Entomophthoromycotina</taxon>
        <taxon>Basidiobolomycetes</taxon>
        <taxon>Basidiobolales</taxon>
        <taxon>Basidiobolaceae</taxon>
        <taxon>Basidiobolus</taxon>
    </lineage>
</organism>
<dbReference type="InterPro" id="IPR051571">
    <property type="entry name" value="N-CoR_corepressor"/>
</dbReference>
<dbReference type="PANTHER" id="PTHR13992:SF39">
    <property type="entry name" value="SMRTER, ISOFORM G"/>
    <property type="match status" value="1"/>
</dbReference>
<dbReference type="SUPFAM" id="SSF46689">
    <property type="entry name" value="Homeodomain-like"/>
    <property type="match status" value="1"/>
</dbReference>
<accession>A0A1Y1XVE4</accession>
<dbReference type="OrthoDB" id="10258692at2759"/>
<dbReference type="PANTHER" id="PTHR13992">
    <property type="entry name" value="NUCLEAR RECEPTOR CO-REPRESSOR RELATED NCOR"/>
    <property type="match status" value="1"/>
</dbReference>
<dbReference type="GO" id="GO:0034967">
    <property type="term" value="C:Set3 complex"/>
    <property type="evidence" value="ECO:0007669"/>
    <property type="project" value="TreeGrafter"/>
</dbReference>
<dbReference type="Proteomes" id="UP000193498">
    <property type="component" value="Unassembled WGS sequence"/>
</dbReference>
<evidence type="ECO:0000313" key="2">
    <source>
        <dbReference type="Proteomes" id="UP000193498"/>
    </source>
</evidence>
<feature type="non-terminal residue" evidence="1">
    <location>
        <position position="1"/>
    </location>
</feature>
<name>A0A1Y1XVE4_9FUNG</name>
<dbReference type="InParanoid" id="A0A1Y1XVE4"/>
<comment type="caution">
    <text evidence="1">The sequence shown here is derived from an EMBL/GenBank/DDBJ whole genome shotgun (WGS) entry which is preliminary data.</text>
</comment>
<dbReference type="InterPro" id="IPR009057">
    <property type="entry name" value="Homeodomain-like_sf"/>
</dbReference>
<protein>
    <submittedName>
        <fullName evidence="1">Uncharacterized protein</fullName>
    </submittedName>
</protein>
<evidence type="ECO:0000313" key="1">
    <source>
        <dbReference type="EMBL" id="ORX89254.1"/>
    </source>
</evidence>
<feature type="non-terminal residue" evidence="1">
    <location>
        <position position="109"/>
    </location>
</feature>
<sequence length="109" mass="12909">PISRTQRHGGPYNSDTVRSEAELLEIIQSLENEELRNPNIRCLRTVATIPSMVLDPYKRELTKYDNRNNLVENPYKYYHCAGSVDEWSKEERDIFIKKYLLYPKQFGKI</sequence>
<proteinExistence type="predicted"/>
<dbReference type="GO" id="GO:0006357">
    <property type="term" value="P:regulation of transcription by RNA polymerase II"/>
    <property type="evidence" value="ECO:0007669"/>
    <property type="project" value="TreeGrafter"/>
</dbReference>
<dbReference type="STRING" id="1314790.A0A1Y1XVE4"/>
<keyword evidence="2" id="KW-1185">Reference proteome</keyword>